<reference evidence="3" key="1">
    <citation type="journal article" date="2020" name="BMC Genomics">
        <title>Correction to: Identification and distribution of gene clusters required for synthesis of sphingolipid metabolism inhibitors in diverse species of the filamentous fungus Fusarium.</title>
        <authorList>
            <person name="Kim H.S."/>
            <person name="Lohmar J.M."/>
            <person name="Busman M."/>
            <person name="Brown D.W."/>
            <person name="Naumann T.A."/>
            <person name="Divon H.H."/>
            <person name="Lysoe E."/>
            <person name="Uhlig S."/>
            <person name="Proctor R.H."/>
        </authorList>
    </citation>
    <scope>NUCLEOTIDE SEQUENCE [LARGE SCALE GENOMIC DNA]</scope>
    <source>
        <strain evidence="3">NRRL 25331</strain>
    </source>
</reference>
<dbReference type="EMBL" id="JAAQPE010000324">
    <property type="protein sequence ID" value="KAF5669468.1"/>
    <property type="molecule type" value="Genomic_DNA"/>
</dbReference>
<dbReference type="PROSITE" id="PS50181">
    <property type="entry name" value="FBOX"/>
    <property type="match status" value="1"/>
</dbReference>
<comment type="caution">
    <text evidence="2">The sequence shown here is derived from an EMBL/GenBank/DDBJ whole genome shotgun (WGS) entry which is preliminary data.</text>
</comment>
<name>A0A8H5WT93_FUSCI</name>
<dbReference type="Proteomes" id="UP000572754">
    <property type="component" value="Unassembled WGS sequence"/>
</dbReference>
<dbReference type="AlphaFoldDB" id="A0A8H5WT93"/>
<keyword evidence="3" id="KW-1185">Reference proteome</keyword>
<gene>
    <name evidence="2" type="ORF">FCIRC_9237</name>
</gene>
<evidence type="ECO:0000259" key="1">
    <source>
        <dbReference type="PROSITE" id="PS50181"/>
    </source>
</evidence>
<dbReference type="SUPFAM" id="SSF81383">
    <property type="entry name" value="F-box domain"/>
    <property type="match status" value="1"/>
</dbReference>
<dbReference type="InterPro" id="IPR036047">
    <property type="entry name" value="F-box-like_dom_sf"/>
</dbReference>
<evidence type="ECO:0000313" key="3">
    <source>
        <dbReference type="Proteomes" id="UP000572754"/>
    </source>
</evidence>
<reference evidence="2 3" key="2">
    <citation type="submission" date="2020-05" db="EMBL/GenBank/DDBJ databases">
        <title>Identification and distribution of gene clusters putatively required for synthesis of sphingolipid metabolism inhibitors in phylogenetically diverse species of the filamentous fungus Fusarium.</title>
        <authorList>
            <person name="Kim H.-S."/>
            <person name="Busman M."/>
            <person name="Brown D.W."/>
            <person name="Divon H."/>
            <person name="Uhlig S."/>
            <person name="Proctor R.H."/>
        </authorList>
    </citation>
    <scope>NUCLEOTIDE SEQUENCE [LARGE SCALE GENOMIC DNA]</scope>
    <source>
        <strain evidence="2 3">NRRL 25331</strain>
    </source>
</reference>
<proteinExistence type="predicted"/>
<sequence length="446" mass="50722">MDDSITKSSMNNLEEMPVEILLTIASHLDCYDFRVITFVSWRLRSALAPSLFKMIIFSGTLEKIAHDMKSLLGGESQNLMELILSSAKYSLHPRIRCVGPLTDDAPRLVTISLEACHCAEGFNEANLLEDIMETMSKFVSKLSSTHMIAFDFGVDGQIATHHPGHAHLQAALDLLRMIPQWNGPKTVDFPSPTDALAFGTIMRQFSRCSIKAVRFPPASFARPRDILRSTLSSVKGLRIDMSGMRTESRTLACIDDKYLCLLSRDFPHLQSLFLDQLDTDGFKSHVGHITRKSIFPKIVRVNLFPDVSLLTYAWQAPYFEKLISRLKTMPRLLRFAFTLTKDWQVNEYECTRYLWNGTLSFDSTLHAIPQADKWGVLLDFNAAEVEWHYDHITRILNAVPQVEELCIVPHTLELYRGIKIGGAVSVRLVEYHDPGEDFRFPRQLLD</sequence>
<accession>A0A8H5WT93</accession>
<organism evidence="2 3">
    <name type="scientific">Fusarium circinatum</name>
    <name type="common">Pitch canker fungus</name>
    <name type="synonym">Gibberella circinata</name>
    <dbReference type="NCBI Taxonomy" id="48490"/>
    <lineage>
        <taxon>Eukaryota</taxon>
        <taxon>Fungi</taxon>
        <taxon>Dikarya</taxon>
        <taxon>Ascomycota</taxon>
        <taxon>Pezizomycotina</taxon>
        <taxon>Sordariomycetes</taxon>
        <taxon>Hypocreomycetidae</taxon>
        <taxon>Hypocreales</taxon>
        <taxon>Nectriaceae</taxon>
        <taxon>Fusarium</taxon>
        <taxon>Fusarium fujikuroi species complex</taxon>
    </lineage>
</organism>
<dbReference type="InterPro" id="IPR001810">
    <property type="entry name" value="F-box_dom"/>
</dbReference>
<protein>
    <recommendedName>
        <fullName evidence="1">F-box domain-containing protein</fullName>
    </recommendedName>
</protein>
<evidence type="ECO:0000313" key="2">
    <source>
        <dbReference type="EMBL" id="KAF5669468.1"/>
    </source>
</evidence>
<feature type="domain" description="F-box" evidence="1">
    <location>
        <begin position="10"/>
        <end position="55"/>
    </location>
</feature>